<evidence type="ECO:0000256" key="2">
    <source>
        <dbReference type="ARBA" id="ARBA00023136"/>
    </source>
</evidence>
<organism evidence="4 5">
    <name type="scientific">Kroppenstedtia eburnea</name>
    <dbReference type="NCBI Taxonomy" id="714067"/>
    <lineage>
        <taxon>Bacteria</taxon>
        <taxon>Bacillati</taxon>
        <taxon>Bacillota</taxon>
        <taxon>Bacilli</taxon>
        <taxon>Bacillales</taxon>
        <taxon>Thermoactinomycetaceae</taxon>
        <taxon>Kroppenstedtia</taxon>
    </lineage>
</organism>
<dbReference type="OrthoDB" id="9803467at2"/>
<dbReference type="PANTHER" id="PTHR46825:SF11">
    <property type="entry name" value="PENICILLIN-BINDING PROTEIN 4"/>
    <property type="match status" value="1"/>
</dbReference>
<sequence>MDLSAKIGEIVKEHGKSNRFSGVILVHDDQNTIFEQGVGYANRNERIPNTSYTKFGMASGCKIFTSVAICQLVEKGLLTFDTYSKDCLDISFPHFDPKITIHQLLTHSSGIPDYFDEEVMSDFEELWKSKPMYSIRCAKDFLPMFQSKPMKFQPGNRFSYSNSGYILLGLIVEQVTGLNFTEYVEKNIFQVCGMSDSGYFPMDQLPERTALGYIDSEEDDTWRTNIYSIPIVGGPDGGAFTTVHDLSKFWRGLLNAQLLSRETTDQLLTPHTEVGDPLYYGYGIWILKRDNDVFKYFITGSDPGVGLQSAVFVESGLNVHIISNNNSRPGAIGREINGLL</sequence>
<evidence type="ECO:0000256" key="1">
    <source>
        <dbReference type="ARBA" id="ARBA00004370"/>
    </source>
</evidence>
<proteinExistence type="predicted"/>
<dbReference type="AlphaFoldDB" id="A0A1N7NE30"/>
<name>A0A1N7NE30_9BACL</name>
<dbReference type="InterPro" id="IPR050491">
    <property type="entry name" value="AmpC-like"/>
</dbReference>
<dbReference type="SUPFAM" id="SSF56601">
    <property type="entry name" value="beta-lactamase/transpeptidase-like"/>
    <property type="match status" value="1"/>
</dbReference>
<dbReference type="Pfam" id="PF00144">
    <property type="entry name" value="Beta-lactamase"/>
    <property type="match status" value="1"/>
</dbReference>
<reference evidence="5" key="1">
    <citation type="submission" date="2017-01" db="EMBL/GenBank/DDBJ databases">
        <authorList>
            <person name="Varghese N."/>
            <person name="Submissions S."/>
        </authorList>
    </citation>
    <scope>NUCLEOTIDE SEQUENCE [LARGE SCALE GENOMIC DNA]</scope>
    <source>
        <strain evidence="5">DSM 45196</strain>
    </source>
</reference>
<dbReference type="InterPro" id="IPR012338">
    <property type="entry name" value="Beta-lactam/transpept-like"/>
</dbReference>
<evidence type="ECO:0000259" key="3">
    <source>
        <dbReference type="Pfam" id="PF00144"/>
    </source>
</evidence>
<dbReference type="RefSeq" id="WP_076525585.1">
    <property type="nucleotide sequence ID" value="NZ_CP048103.1"/>
</dbReference>
<evidence type="ECO:0000313" key="5">
    <source>
        <dbReference type="Proteomes" id="UP000186795"/>
    </source>
</evidence>
<dbReference type="EMBL" id="FTOD01000008">
    <property type="protein sequence ID" value="SIS96552.1"/>
    <property type="molecule type" value="Genomic_DNA"/>
</dbReference>
<dbReference type="GO" id="GO:0016020">
    <property type="term" value="C:membrane"/>
    <property type="evidence" value="ECO:0007669"/>
    <property type="project" value="UniProtKB-SubCell"/>
</dbReference>
<accession>A0A1N7NE30</accession>
<protein>
    <submittedName>
        <fullName evidence="4">CubicO group peptidase, beta-lactamase class C family</fullName>
    </submittedName>
</protein>
<dbReference type="PANTHER" id="PTHR46825">
    <property type="entry name" value="D-ALANYL-D-ALANINE-CARBOXYPEPTIDASE/ENDOPEPTIDASE AMPH"/>
    <property type="match status" value="1"/>
</dbReference>
<keyword evidence="5" id="KW-1185">Reference proteome</keyword>
<evidence type="ECO:0000313" key="4">
    <source>
        <dbReference type="EMBL" id="SIS96552.1"/>
    </source>
</evidence>
<gene>
    <name evidence="4" type="ORF">SAMN05421790_108155</name>
</gene>
<dbReference type="InterPro" id="IPR001466">
    <property type="entry name" value="Beta-lactam-related"/>
</dbReference>
<keyword evidence="2" id="KW-0472">Membrane</keyword>
<comment type="subcellular location">
    <subcellularLocation>
        <location evidence="1">Membrane</location>
    </subcellularLocation>
</comment>
<dbReference type="Gene3D" id="3.40.710.10">
    <property type="entry name" value="DD-peptidase/beta-lactamase superfamily"/>
    <property type="match status" value="1"/>
</dbReference>
<feature type="domain" description="Beta-lactamase-related" evidence="3">
    <location>
        <begin position="10"/>
        <end position="328"/>
    </location>
</feature>
<dbReference type="Proteomes" id="UP000186795">
    <property type="component" value="Unassembled WGS sequence"/>
</dbReference>